<gene>
    <name evidence="4" type="ORF">ROH8110_00726</name>
</gene>
<dbReference type="SMART" id="SM00257">
    <property type="entry name" value="LysM"/>
    <property type="match status" value="1"/>
</dbReference>
<evidence type="ECO:0000313" key="4">
    <source>
        <dbReference type="EMBL" id="SLN20949.1"/>
    </source>
</evidence>
<dbReference type="InterPro" id="IPR018392">
    <property type="entry name" value="LysM"/>
</dbReference>
<proteinExistence type="predicted"/>
<dbReference type="AlphaFoldDB" id="A0A1X6YGR3"/>
<dbReference type="Proteomes" id="UP000193207">
    <property type="component" value="Unassembled WGS sequence"/>
</dbReference>
<dbReference type="CDD" id="cd00118">
    <property type="entry name" value="LysM"/>
    <property type="match status" value="1"/>
</dbReference>
<evidence type="ECO:0000256" key="2">
    <source>
        <dbReference type="SAM" id="Phobius"/>
    </source>
</evidence>
<feature type="region of interest" description="Disordered" evidence="1">
    <location>
        <begin position="186"/>
        <end position="284"/>
    </location>
</feature>
<sequence>MSKILAGSSWPYIAVTVVAVVATSTALHLAGVLAPPQAADPAVQRSEPEAEAKAEAGQAETNEVKSDPQASDTKSESDPAKKAETTEEPTPQATPDLPEPPRISTFRLDPDGSMLVAGRTEPGWDTSVLLDGESLGTLTAGGAGEFVEFFSLEDSDQPRVLSLAMRSPETGEEIASRDQIIITPRQPAAAQSESVGDVGTAAAEAGTAAEPAQERMSTAQDNVAAEAADEQRPMSEQGQGDAAPEIAALPAPDVPDAPDAAQAQDDTPEPTAAQPAAQASTGQAVLLSDESGVRVLQAPEPQGAPPEAMSSVAIDAITYSDQGDVVLSGRGKGLGFVRAYLDNRAQGAAQIAQDGQWRMDLPDVASGVYTLRVDELDGDGTVTSRVETPFKREDQAVLAEHESQSEESATQVRAVTVQPGNTLWAISRRNYGEGLMYVRIFEANRDRIRDPDLIYPGQVFTVPPAAD</sequence>
<dbReference type="Gene3D" id="3.10.350.10">
    <property type="entry name" value="LysM domain"/>
    <property type="match status" value="1"/>
</dbReference>
<feature type="domain" description="LysM" evidence="3">
    <location>
        <begin position="413"/>
        <end position="462"/>
    </location>
</feature>
<reference evidence="4 5" key="1">
    <citation type="submission" date="2017-03" db="EMBL/GenBank/DDBJ databases">
        <authorList>
            <person name="Afonso C.L."/>
            <person name="Miller P.J."/>
            <person name="Scott M.A."/>
            <person name="Spackman E."/>
            <person name="Goraichik I."/>
            <person name="Dimitrov K.M."/>
            <person name="Suarez D.L."/>
            <person name="Swayne D.E."/>
        </authorList>
    </citation>
    <scope>NUCLEOTIDE SEQUENCE [LARGE SCALE GENOMIC DNA]</scope>
    <source>
        <strain evidence="4 5">CECT 8110</strain>
    </source>
</reference>
<feature type="compositionally biased region" description="Basic and acidic residues" evidence="1">
    <location>
        <begin position="73"/>
        <end position="85"/>
    </location>
</feature>
<feature type="compositionally biased region" description="Low complexity" evidence="1">
    <location>
        <begin position="199"/>
        <end position="210"/>
    </location>
</feature>
<dbReference type="Pfam" id="PF01476">
    <property type="entry name" value="LysM"/>
    <property type="match status" value="1"/>
</dbReference>
<dbReference type="PROSITE" id="PS51782">
    <property type="entry name" value="LYSM"/>
    <property type="match status" value="1"/>
</dbReference>
<name>A0A1X6YGR3_9RHOB</name>
<feature type="transmembrane region" description="Helical" evidence="2">
    <location>
        <begin position="12"/>
        <end position="34"/>
    </location>
</feature>
<dbReference type="EMBL" id="FWFU01000001">
    <property type="protein sequence ID" value="SLN20949.1"/>
    <property type="molecule type" value="Genomic_DNA"/>
</dbReference>
<dbReference type="PANTHER" id="PTHR34700:SF4">
    <property type="entry name" value="PHAGE-LIKE ELEMENT PBSX PROTEIN XKDP"/>
    <property type="match status" value="1"/>
</dbReference>
<feature type="region of interest" description="Disordered" evidence="1">
    <location>
        <begin position="36"/>
        <end position="112"/>
    </location>
</feature>
<keyword evidence="2" id="KW-0472">Membrane</keyword>
<protein>
    <submittedName>
        <fullName evidence="4">LysM domain/BON superfamily protein</fullName>
    </submittedName>
</protein>
<keyword evidence="5" id="KW-1185">Reference proteome</keyword>
<evidence type="ECO:0000313" key="5">
    <source>
        <dbReference type="Proteomes" id="UP000193207"/>
    </source>
</evidence>
<dbReference type="InterPro" id="IPR036779">
    <property type="entry name" value="LysM_dom_sf"/>
</dbReference>
<dbReference type="InterPro" id="IPR052196">
    <property type="entry name" value="Bact_Kbp"/>
</dbReference>
<organism evidence="4 5">
    <name type="scientific">Roseovarius halotolerans</name>
    <dbReference type="NCBI Taxonomy" id="505353"/>
    <lineage>
        <taxon>Bacteria</taxon>
        <taxon>Pseudomonadati</taxon>
        <taxon>Pseudomonadota</taxon>
        <taxon>Alphaproteobacteria</taxon>
        <taxon>Rhodobacterales</taxon>
        <taxon>Roseobacteraceae</taxon>
        <taxon>Roseovarius</taxon>
    </lineage>
</organism>
<evidence type="ECO:0000256" key="1">
    <source>
        <dbReference type="SAM" id="MobiDB-lite"/>
    </source>
</evidence>
<evidence type="ECO:0000259" key="3">
    <source>
        <dbReference type="PROSITE" id="PS51782"/>
    </source>
</evidence>
<feature type="compositionally biased region" description="Low complexity" evidence="1">
    <location>
        <begin position="257"/>
        <end position="284"/>
    </location>
</feature>
<keyword evidence="2" id="KW-1133">Transmembrane helix</keyword>
<accession>A0A1X6YGR3</accession>
<dbReference type="PANTHER" id="PTHR34700">
    <property type="entry name" value="POTASSIUM BINDING PROTEIN KBP"/>
    <property type="match status" value="1"/>
</dbReference>
<dbReference type="RefSeq" id="WP_245962757.1">
    <property type="nucleotide sequence ID" value="NZ_FWFU01000001.1"/>
</dbReference>
<keyword evidence="2" id="KW-0812">Transmembrane</keyword>